<organism evidence="2">
    <name type="scientific">uncultured Thermomicrobiales bacterium</name>
    <dbReference type="NCBI Taxonomy" id="1645740"/>
    <lineage>
        <taxon>Bacteria</taxon>
        <taxon>Pseudomonadati</taxon>
        <taxon>Thermomicrobiota</taxon>
        <taxon>Thermomicrobia</taxon>
        <taxon>Thermomicrobiales</taxon>
        <taxon>environmental samples</taxon>
    </lineage>
</organism>
<sequence>MSTQDRSAIAIGANTWIWESPITDDALATLAPRIRGWGFDVVELPVETPGDWYPDRTAALLSGLGLGATVCCAMGPDRDLTGADPEVTAATQNYLLFCVDAAATIGATVVAGPIYAPVGRTGHLGPDEREAMLGRAAAALRPVAEHASSRGVRLGVEPLNRFETNLINTAAQVIDLVDRVDHPACGVMLDTFHMNIEEKHPAEAIRAVGPRLAHFHACGTDRGTPGTDHTDWTAIAGALREVGYAGPVVIESFTADNLTIATAASIWRPLAPSQDTIAVDGLAFLRRVLG</sequence>
<dbReference type="EMBL" id="CADCWG010000311">
    <property type="protein sequence ID" value="CAA9577148.1"/>
    <property type="molecule type" value="Genomic_DNA"/>
</dbReference>
<dbReference type="InterPro" id="IPR013022">
    <property type="entry name" value="Xyl_isomerase-like_TIM-brl"/>
</dbReference>
<reference evidence="2" key="1">
    <citation type="submission" date="2020-02" db="EMBL/GenBank/DDBJ databases">
        <authorList>
            <person name="Meier V. D."/>
        </authorList>
    </citation>
    <scope>NUCLEOTIDE SEQUENCE</scope>
    <source>
        <strain evidence="2">AVDCRST_MAG49</strain>
    </source>
</reference>
<dbReference type="Pfam" id="PF01261">
    <property type="entry name" value="AP_endonuc_2"/>
    <property type="match status" value="1"/>
</dbReference>
<feature type="domain" description="Xylose isomerase-like TIM barrel" evidence="1">
    <location>
        <begin position="35"/>
        <end position="286"/>
    </location>
</feature>
<dbReference type="AlphaFoldDB" id="A0A6J4VLR2"/>
<dbReference type="GO" id="GO:0016853">
    <property type="term" value="F:isomerase activity"/>
    <property type="evidence" value="ECO:0007669"/>
    <property type="project" value="UniProtKB-KW"/>
</dbReference>
<name>A0A6J4VLR2_9BACT</name>
<keyword evidence="2" id="KW-0413">Isomerase</keyword>
<dbReference type="InterPro" id="IPR050312">
    <property type="entry name" value="IolE/XylAMocC-like"/>
</dbReference>
<dbReference type="Gene3D" id="3.20.20.150">
    <property type="entry name" value="Divalent-metal-dependent TIM barrel enzymes"/>
    <property type="match status" value="1"/>
</dbReference>
<evidence type="ECO:0000259" key="1">
    <source>
        <dbReference type="Pfam" id="PF01261"/>
    </source>
</evidence>
<accession>A0A6J4VLR2</accession>
<dbReference type="PANTHER" id="PTHR12110">
    <property type="entry name" value="HYDROXYPYRUVATE ISOMERASE"/>
    <property type="match status" value="1"/>
</dbReference>
<dbReference type="PANTHER" id="PTHR12110:SF41">
    <property type="entry name" value="INOSOSE DEHYDRATASE"/>
    <property type="match status" value="1"/>
</dbReference>
<proteinExistence type="predicted"/>
<gene>
    <name evidence="2" type="ORF">AVDCRST_MAG49-4359</name>
</gene>
<dbReference type="InterPro" id="IPR036237">
    <property type="entry name" value="Xyl_isomerase-like_sf"/>
</dbReference>
<evidence type="ECO:0000313" key="2">
    <source>
        <dbReference type="EMBL" id="CAA9577148.1"/>
    </source>
</evidence>
<protein>
    <submittedName>
        <fullName evidence="2">Putative sugar phosphate isomerase/epimerase</fullName>
    </submittedName>
</protein>
<dbReference type="SUPFAM" id="SSF51658">
    <property type="entry name" value="Xylose isomerase-like"/>
    <property type="match status" value="1"/>
</dbReference>